<proteinExistence type="predicted"/>
<protein>
    <submittedName>
        <fullName evidence="3">Uncharacterized protein</fullName>
    </submittedName>
</protein>
<feature type="chain" id="PRO_5014805327" evidence="2">
    <location>
        <begin position="25"/>
        <end position="243"/>
    </location>
</feature>
<gene>
    <name evidence="3" type="ORF">COW36_18670</name>
</gene>
<comment type="caution">
    <text evidence="3">The sequence shown here is derived from an EMBL/GenBank/DDBJ whole genome shotgun (WGS) entry which is preliminary data.</text>
</comment>
<keyword evidence="1" id="KW-0175">Coiled coil</keyword>
<evidence type="ECO:0000313" key="4">
    <source>
        <dbReference type="Proteomes" id="UP000231019"/>
    </source>
</evidence>
<accession>A0A2M7G158</accession>
<sequence>MKRLQELLLCSFALLNLFCIPAQALPGQNQQTVRQWLTKHTFLLEQSPYPDPERPGVWGVGRPLSAGRMIIFETWFNAQGLVMGENIYLHVPPQAPDSLNLFDRENPTTLRLLSLMYGEEIATDFQKSRLIYSGSKLYDGKLSGPNPKRLKFPTRKDFFLGKRYAYMSSYTPSGPDSPSNIWLLSITLRQVVESSISQLKQEKKFAEQNQSAEQAAQAKTYLEKQNQALLQRRQFPIQLENPD</sequence>
<dbReference type="EMBL" id="PFFQ01000053">
    <property type="protein sequence ID" value="PIW15438.1"/>
    <property type="molecule type" value="Genomic_DNA"/>
</dbReference>
<dbReference type="AlphaFoldDB" id="A0A2M7G158"/>
<feature type="coiled-coil region" evidence="1">
    <location>
        <begin position="189"/>
        <end position="216"/>
    </location>
</feature>
<evidence type="ECO:0000256" key="2">
    <source>
        <dbReference type="SAM" id="SignalP"/>
    </source>
</evidence>
<feature type="signal peptide" evidence="2">
    <location>
        <begin position="1"/>
        <end position="24"/>
    </location>
</feature>
<evidence type="ECO:0000256" key="1">
    <source>
        <dbReference type="SAM" id="Coils"/>
    </source>
</evidence>
<keyword evidence="2" id="KW-0732">Signal</keyword>
<organism evidence="3 4">
    <name type="scientific">bacterium (Candidatus Blackallbacteria) CG17_big_fil_post_rev_8_21_14_2_50_48_46</name>
    <dbReference type="NCBI Taxonomy" id="2014261"/>
    <lineage>
        <taxon>Bacteria</taxon>
        <taxon>Candidatus Blackallbacteria</taxon>
    </lineage>
</organism>
<evidence type="ECO:0000313" key="3">
    <source>
        <dbReference type="EMBL" id="PIW15438.1"/>
    </source>
</evidence>
<name>A0A2M7G158_9BACT</name>
<reference evidence="3 4" key="1">
    <citation type="submission" date="2017-09" db="EMBL/GenBank/DDBJ databases">
        <title>Depth-based differentiation of microbial function through sediment-hosted aquifers and enrichment of novel symbionts in the deep terrestrial subsurface.</title>
        <authorList>
            <person name="Probst A.J."/>
            <person name="Ladd B."/>
            <person name="Jarett J.K."/>
            <person name="Geller-Mcgrath D.E."/>
            <person name="Sieber C.M."/>
            <person name="Emerson J.B."/>
            <person name="Anantharaman K."/>
            <person name="Thomas B.C."/>
            <person name="Malmstrom R."/>
            <person name="Stieglmeier M."/>
            <person name="Klingl A."/>
            <person name="Woyke T."/>
            <person name="Ryan C.M."/>
            <person name="Banfield J.F."/>
        </authorList>
    </citation>
    <scope>NUCLEOTIDE SEQUENCE [LARGE SCALE GENOMIC DNA]</scope>
    <source>
        <strain evidence="3">CG17_big_fil_post_rev_8_21_14_2_50_48_46</strain>
    </source>
</reference>
<dbReference type="Proteomes" id="UP000231019">
    <property type="component" value="Unassembled WGS sequence"/>
</dbReference>